<evidence type="ECO:0008006" key="3">
    <source>
        <dbReference type="Google" id="ProtNLM"/>
    </source>
</evidence>
<accession>A0A517SHR8</accession>
<reference evidence="1 2" key="1">
    <citation type="submission" date="2019-02" db="EMBL/GenBank/DDBJ databases">
        <title>Deep-cultivation of Planctomycetes and their phenomic and genomic characterization uncovers novel biology.</title>
        <authorList>
            <person name="Wiegand S."/>
            <person name="Jogler M."/>
            <person name="Boedeker C."/>
            <person name="Pinto D."/>
            <person name="Vollmers J."/>
            <person name="Rivas-Marin E."/>
            <person name="Kohn T."/>
            <person name="Peeters S.H."/>
            <person name="Heuer A."/>
            <person name="Rast P."/>
            <person name="Oberbeckmann S."/>
            <person name="Bunk B."/>
            <person name="Jeske O."/>
            <person name="Meyerdierks A."/>
            <person name="Storesund J.E."/>
            <person name="Kallscheuer N."/>
            <person name="Luecker S."/>
            <person name="Lage O.M."/>
            <person name="Pohl T."/>
            <person name="Merkel B.J."/>
            <person name="Hornburger P."/>
            <person name="Mueller R.-W."/>
            <person name="Bruemmer F."/>
            <person name="Labrenz M."/>
            <person name="Spormann A.M."/>
            <person name="Op den Camp H."/>
            <person name="Overmann J."/>
            <person name="Amann R."/>
            <person name="Jetten M.S.M."/>
            <person name="Mascher T."/>
            <person name="Medema M.H."/>
            <person name="Devos D.P."/>
            <person name="Kaster A.-K."/>
            <person name="Ovreas L."/>
            <person name="Rohde M."/>
            <person name="Galperin M.Y."/>
            <person name="Jogler C."/>
        </authorList>
    </citation>
    <scope>NUCLEOTIDE SEQUENCE [LARGE SCALE GENOMIC DNA]</scope>
    <source>
        <strain evidence="1 2">Pan44</strain>
    </source>
</reference>
<dbReference type="GO" id="GO:0005975">
    <property type="term" value="P:carbohydrate metabolic process"/>
    <property type="evidence" value="ECO:0007669"/>
    <property type="project" value="InterPro"/>
</dbReference>
<dbReference type="KEGG" id="ccos:Pan44_37200"/>
<dbReference type="SUPFAM" id="SSF88713">
    <property type="entry name" value="Glycoside hydrolase/deacetylase"/>
    <property type="match status" value="1"/>
</dbReference>
<dbReference type="Proteomes" id="UP000315700">
    <property type="component" value="Chromosome"/>
</dbReference>
<evidence type="ECO:0000313" key="1">
    <source>
        <dbReference type="EMBL" id="QDT55674.1"/>
    </source>
</evidence>
<dbReference type="InterPro" id="IPR011330">
    <property type="entry name" value="Glyco_hydro/deAcase_b/a-brl"/>
</dbReference>
<protein>
    <recommendedName>
        <fullName evidence="3">Twin-arginine translocation signal domain-containing protein</fullName>
    </recommendedName>
</protein>
<proteinExistence type="predicted"/>
<keyword evidence="2" id="KW-1185">Reference proteome</keyword>
<dbReference type="InterPro" id="IPR006311">
    <property type="entry name" value="TAT_signal"/>
</dbReference>
<dbReference type="InParanoid" id="A0A517SHR8"/>
<sequence length="471" mass="52794">MDALSAWGHLHTASPLGRRQFLKQSLGGAAAGLFLGQETLGQSAGERPAPIRGVRVINPRGRVPLSFIIDDSTCLVNLAHYCIPQFAEVFPGRYKQDWRKLPTEIPDDFVRKFGDWCGEHGVKGKYSVVPYPACVGWVDREMPGWTKGELEASLKLLREFMSTNWDFHPEMVTHTWVINPKTGRPYEERSARFMENWEWSVGRSVDEMSEYLAYALRVLKNAGLPCEGVTTPGGFGNRARESLAQGTFNAVRDVFGAEIPHYFRDLFTNDKSVAPLVQYARDLDTDDPKCVVSILGCTGDWFGGWDGLERGHVDQFITEDLKGGRLPEVIDRGEPAILVCHWPGIYFNGEEYGFNVFKTAVERVHRRNDNVLWMKLSEIARYWAAKELTTLSREDAAIALKAPYACPAFTVEVETSPQGAPIVVAGGSETPLKRCSRKLDLASGMYHRDDETTTVCLDLVKGRSQIVWRQG</sequence>
<dbReference type="PROSITE" id="PS51318">
    <property type="entry name" value="TAT"/>
    <property type="match status" value="1"/>
</dbReference>
<dbReference type="Gene3D" id="3.20.20.370">
    <property type="entry name" value="Glycoside hydrolase/deacetylase"/>
    <property type="match status" value="1"/>
</dbReference>
<organism evidence="1 2">
    <name type="scientific">Caulifigura coniformis</name>
    <dbReference type="NCBI Taxonomy" id="2527983"/>
    <lineage>
        <taxon>Bacteria</taxon>
        <taxon>Pseudomonadati</taxon>
        <taxon>Planctomycetota</taxon>
        <taxon>Planctomycetia</taxon>
        <taxon>Planctomycetales</taxon>
        <taxon>Planctomycetaceae</taxon>
        <taxon>Caulifigura</taxon>
    </lineage>
</organism>
<evidence type="ECO:0000313" key="2">
    <source>
        <dbReference type="Proteomes" id="UP000315700"/>
    </source>
</evidence>
<gene>
    <name evidence="1" type="ORF">Pan44_37200</name>
</gene>
<dbReference type="RefSeq" id="WP_197453435.1">
    <property type="nucleotide sequence ID" value="NZ_CP036271.1"/>
</dbReference>
<dbReference type="EMBL" id="CP036271">
    <property type="protein sequence ID" value="QDT55674.1"/>
    <property type="molecule type" value="Genomic_DNA"/>
</dbReference>
<dbReference type="AlphaFoldDB" id="A0A517SHR8"/>
<name>A0A517SHR8_9PLAN</name>